<keyword evidence="2" id="KW-1185">Reference proteome</keyword>
<comment type="caution">
    <text evidence="1">The sequence shown here is derived from an EMBL/GenBank/DDBJ whole genome shotgun (WGS) entry which is preliminary data.</text>
</comment>
<dbReference type="OrthoDB" id="966042at2"/>
<dbReference type="AlphaFoldDB" id="A0A327X8N5"/>
<evidence type="ECO:0000313" key="2">
    <source>
        <dbReference type="Proteomes" id="UP000248790"/>
    </source>
</evidence>
<reference evidence="1 2" key="1">
    <citation type="submission" date="2018-06" db="EMBL/GenBank/DDBJ databases">
        <title>Genomic Encyclopedia of Archaeal and Bacterial Type Strains, Phase II (KMG-II): from individual species to whole genera.</title>
        <authorList>
            <person name="Goeker M."/>
        </authorList>
    </citation>
    <scope>NUCLEOTIDE SEQUENCE [LARGE SCALE GENOMIC DNA]</scope>
    <source>
        <strain evidence="1 2">DSM 21851</strain>
    </source>
</reference>
<evidence type="ECO:0000313" key="1">
    <source>
        <dbReference type="EMBL" id="RAJ99996.1"/>
    </source>
</evidence>
<protein>
    <submittedName>
        <fullName evidence="1">Uncharacterized protein</fullName>
    </submittedName>
</protein>
<dbReference type="EMBL" id="QLMC01000002">
    <property type="protein sequence ID" value="RAJ99996.1"/>
    <property type="molecule type" value="Genomic_DNA"/>
</dbReference>
<organism evidence="1 2">
    <name type="scientific">Larkinella arboricola</name>
    <dbReference type="NCBI Taxonomy" id="643671"/>
    <lineage>
        <taxon>Bacteria</taxon>
        <taxon>Pseudomonadati</taxon>
        <taxon>Bacteroidota</taxon>
        <taxon>Cytophagia</taxon>
        <taxon>Cytophagales</taxon>
        <taxon>Spirosomataceae</taxon>
        <taxon>Larkinella</taxon>
    </lineage>
</organism>
<dbReference type="Proteomes" id="UP000248790">
    <property type="component" value="Unassembled WGS sequence"/>
</dbReference>
<name>A0A327X8N5_LARAB</name>
<sequence length="73" mass="8043">MILIVEGTLRGVGWTSFTCPVADAIAAFDLITSYVARGFQINHAKMFERGLQIDLPAEIFSPHSEGCPFESLR</sequence>
<accession>A0A327X8N5</accession>
<gene>
    <name evidence="1" type="ORF">LX87_01694</name>
</gene>
<proteinExistence type="predicted"/>
<dbReference type="RefSeq" id="WP_111627782.1">
    <property type="nucleotide sequence ID" value="NZ_QLMC01000002.1"/>
</dbReference>